<dbReference type="EMBL" id="JAAEEH010000001">
    <property type="protein sequence ID" value="NDL66140.1"/>
    <property type="molecule type" value="Genomic_DNA"/>
</dbReference>
<feature type="binding site" evidence="8">
    <location>
        <begin position="405"/>
        <end position="408"/>
    </location>
    <ligand>
        <name>meso-2,6-diaminopimelate</name>
        <dbReference type="ChEBI" id="CHEBI:57791"/>
    </ligand>
</feature>
<dbReference type="HAMAP" id="MF_00208">
    <property type="entry name" value="MurE"/>
    <property type="match status" value="1"/>
</dbReference>
<feature type="modified residue" description="N6-carboxylysine" evidence="8">
    <location>
        <position position="222"/>
    </location>
</feature>
<keyword evidence="8" id="KW-0460">Magnesium</keyword>
<feature type="short sequence motif" description="Meso-diaminopimelate recognition motif" evidence="8">
    <location>
        <begin position="405"/>
        <end position="408"/>
    </location>
</feature>
<dbReference type="PANTHER" id="PTHR23135">
    <property type="entry name" value="MUR LIGASE FAMILY MEMBER"/>
    <property type="match status" value="1"/>
</dbReference>
<dbReference type="Gene3D" id="3.40.1190.10">
    <property type="entry name" value="Mur-like, catalytic domain"/>
    <property type="match status" value="1"/>
</dbReference>
<dbReference type="GO" id="GO:0008765">
    <property type="term" value="F:UDP-N-acetylmuramoylalanyl-D-glutamate-2,6-diaminopimelate ligase activity"/>
    <property type="evidence" value="ECO:0007669"/>
    <property type="project" value="UniProtKB-UniRule"/>
</dbReference>
<dbReference type="NCBIfam" id="NF001124">
    <property type="entry name" value="PRK00139.1-2"/>
    <property type="match status" value="1"/>
</dbReference>
<dbReference type="AlphaFoldDB" id="A0A7X5HT09"/>
<dbReference type="GO" id="GO:0000287">
    <property type="term" value="F:magnesium ion binding"/>
    <property type="evidence" value="ECO:0007669"/>
    <property type="project" value="UniProtKB-UniRule"/>
</dbReference>
<keyword evidence="6 8" id="KW-0131">Cell cycle</keyword>
<keyword evidence="8" id="KW-0067">ATP-binding</keyword>
<dbReference type="RefSeq" id="WP_162368869.1">
    <property type="nucleotide sequence ID" value="NZ_JAAEEH010000001.1"/>
</dbReference>
<keyword evidence="3 8" id="KW-0132">Cell division</keyword>
<evidence type="ECO:0000256" key="1">
    <source>
        <dbReference type="ARBA" id="ARBA00004752"/>
    </source>
</evidence>
<dbReference type="GO" id="GO:0071555">
    <property type="term" value="P:cell wall organization"/>
    <property type="evidence" value="ECO:0007669"/>
    <property type="project" value="UniProtKB-KW"/>
</dbReference>
<dbReference type="SUPFAM" id="SSF53244">
    <property type="entry name" value="MurD-like peptide ligases, peptide-binding domain"/>
    <property type="match status" value="1"/>
</dbReference>
<feature type="binding site" evidence="8">
    <location>
        <position position="30"/>
    </location>
    <ligand>
        <name>UDP-N-acetyl-alpha-D-muramoyl-L-alanyl-D-glutamate</name>
        <dbReference type="ChEBI" id="CHEBI:83900"/>
    </ligand>
</feature>
<keyword evidence="4 8" id="KW-0133">Cell shape</keyword>
<protein>
    <recommendedName>
        <fullName evidence="8">UDP-N-acetylmuramoyl-L-alanyl-D-glutamate--2,6-diaminopimelate ligase</fullName>
        <ecNumber evidence="8">6.3.2.13</ecNumber>
    </recommendedName>
    <alternativeName>
        <fullName evidence="8">Meso-A2pm-adding enzyme</fullName>
    </alternativeName>
    <alternativeName>
        <fullName evidence="8">Meso-diaminopimelate-adding enzyme</fullName>
    </alternativeName>
    <alternativeName>
        <fullName evidence="8">UDP-MurNAc-L-Ala-D-Glu:meso-diaminopimelate ligase</fullName>
    </alternativeName>
    <alternativeName>
        <fullName evidence="8">UDP-MurNAc-tripeptide synthetase</fullName>
    </alternativeName>
    <alternativeName>
        <fullName evidence="8">UDP-N-acetylmuramyl-tripeptide synthetase</fullName>
    </alternativeName>
</protein>
<dbReference type="UniPathway" id="UPA00219"/>
<dbReference type="Pfam" id="PF02875">
    <property type="entry name" value="Mur_ligase_C"/>
    <property type="match status" value="1"/>
</dbReference>
<comment type="similarity">
    <text evidence="2 8">Belongs to the MurCDEF family. MurE subfamily.</text>
</comment>
<accession>A0A7X5HT09</accession>
<feature type="domain" description="Mur ligase central" evidence="12">
    <location>
        <begin position="111"/>
        <end position="309"/>
    </location>
</feature>
<evidence type="ECO:0000313" key="13">
    <source>
        <dbReference type="EMBL" id="NDL66140.1"/>
    </source>
</evidence>
<evidence type="ECO:0000256" key="5">
    <source>
        <dbReference type="ARBA" id="ARBA00022984"/>
    </source>
</evidence>
<evidence type="ECO:0000259" key="12">
    <source>
        <dbReference type="Pfam" id="PF08245"/>
    </source>
</evidence>
<dbReference type="InterPro" id="IPR035911">
    <property type="entry name" value="MurE/MurF_N"/>
</dbReference>
<dbReference type="GO" id="GO:0051301">
    <property type="term" value="P:cell division"/>
    <property type="evidence" value="ECO:0007669"/>
    <property type="project" value="UniProtKB-KW"/>
</dbReference>
<dbReference type="Pfam" id="PF08245">
    <property type="entry name" value="Mur_ligase_M"/>
    <property type="match status" value="1"/>
</dbReference>
<evidence type="ECO:0000256" key="6">
    <source>
        <dbReference type="ARBA" id="ARBA00023306"/>
    </source>
</evidence>
<feature type="binding site" evidence="8">
    <location>
        <position position="381"/>
    </location>
    <ligand>
        <name>meso-2,6-diaminopimelate</name>
        <dbReference type="ChEBI" id="CHEBI:57791"/>
    </ligand>
</feature>
<evidence type="ECO:0000256" key="8">
    <source>
        <dbReference type="HAMAP-Rule" id="MF_00208"/>
    </source>
</evidence>
<evidence type="ECO:0000256" key="7">
    <source>
        <dbReference type="ARBA" id="ARBA00023316"/>
    </source>
</evidence>
<dbReference type="InterPro" id="IPR036615">
    <property type="entry name" value="Mur_ligase_C_dom_sf"/>
</dbReference>
<feature type="binding site" evidence="8">
    <location>
        <position position="457"/>
    </location>
    <ligand>
        <name>meso-2,6-diaminopimelate</name>
        <dbReference type="ChEBI" id="CHEBI:57791"/>
    </ligand>
</feature>
<dbReference type="GO" id="GO:0005524">
    <property type="term" value="F:ATP binding"/>
    <property type="evidence" value="ECO:0007669"/>
    <property type="project" value="UniProtKB-UniRule"/>
</dbReference>
<keyword evidence="5 8" id="KW-0573">Peptidoglycan synthesis</keyword>
<evidence type="ECO:0000256" key="3">
    <source>
        <dbReference type="ARBA" id="ARBA00022618"/>
    </source>
</evidence>
<gene>
    <name evidence="8" type="primary">murE</name>
    <name evidence="13" type="ORF">GXN74_00070</name>
</gene>
<organism evidence="13 14">
    <name type="scientific">Anaerotalea alkaliphila</name>
    <dbReference type="NCBI Taxonomy" id="2662126"/>
    <lineage>
        <taxon>Bacteria</taxon>
        <taxon>Bacillati</taxon>
        <taxon>Bacillota</taxon>
        <taxon>Clostridia</taxon>
        <taxon>Eubacteriales</taxon>
        <taxon>Anaerotalea</taxon>
    </lineage>
</organism>
<dbReference type="SUPFAM" id="SSF63418">
    <property type="entry name" value="MurE/MurF N-terminal domain"/>
    <property type="match status" value="1"/>
</dbReference>
<feature type="binding site" evidence="8">
    <location>
        <position position="461"/>
    </location>
    <ligand>
        <name>meso-2,6-diaminopimelate</name>
        <dbReference type="ChEBI" id="CHEBI:57791"/>
    </ligand>
</feature>
<name>A0A7X5HT09_9FIRM</name>
<dbReference type="GO" id="GO:0005737">
    <property type="term" value="C:cytoplasm"/>
    <property type="evidence" value="ECO:0007669"/>
    <property type="project" value="UniProtKB-SubCell"/>
</dbReference>
<dbReference type="NCBIfam" id="TIGR01085">
    <property type="entry name" value="murE"/>
    <property type="match status" value="1"/>
</dbReference>
<comment type="caution">
    <text evidence="8">Lacks conserved residue(s) required for the propagation of feature annotation.</text>
</comment>
<comment type="pathway">
    <text evidence="1 8 9">Cell wall biogenesis; peptidoglycan biosynthesis.</text>
</comment>
<feature type="domain" description="Mur ligase C-terminal" evidence="11">
    <location>
        <begin position="332"/>
        <end position="459"/>
    </location>
</feature>
<evidence type="ECO:0000313" key="14">
    <source>
        <dbReference type="Proteomes" id="UP000461585"/>
    </source>
</evidence>
<feature type="domain" description="Mur ligase N-terminal catalytic" evidence="10">
    <location>
        <begin position="23"/>
        <end position="99"/>
    </location>
</feature>
<comment type="PTM">
    <text evidence="8">Carboxylation is probably crucial for Mg(2+) binding and, consequently, for the gamma-phosphate positioning of ATP.</text>
</comment>
<evidence type="ECO:0000256" key="9">
    <source>
        <dbReference type="RuleBase" id="RU004135"/>
    </source>
</evidence>
<reference evidence="13 14" key="1">
    <citation type="submission" date="2020-01" db="EMBL/GenBank/DDBJ databases">
        <title>Anaeroalcalibacter tamaniensis gen. nov., sp. nov., moderately halophilic strictly anaerobic fermenter bacterium from mud volcano of Taman peninsula.</title>
        <authorList>
            <person name="Frolova A."/>
            <person name="Merkel A.Y."/>
            <person name="Slobodkin A.I."/>
        </authorList>
    </citation>
    <scope>NUCLEOTIDE SEQUENCE [LARGE SCALE GENOMIC DNA]</scope>
    <source>
        <strain evidence="13 14">F-3ap</strain>
    </source>
</reference>
<dbReference type="InterPro" id="IPR036565">
    <property type="entry name" value="Mur-like_cat_sf"/>
</dbReference>
<comment type="catalytic activity">
    <reaction evidence="8">
        <text>UDP-N-acetyl-alpha-D-muramoyl-L-alanyl-D-glutamate + meso-2,6-diaminopimelate + ATP = UDP-N-acetyl-alpha-D-muramoyl-L-alanyl-gamma-D-glutamyl-meso-2,6-diaminopimelate + ADP + phosphate + H(+)</text>
        <dbReference type="Rhea" id="RHEA:23676"/>
        <dbReference type="ChEBI" id="CHEBI:15378"/>
        <dbReference type="ChEBI" id="CHEBI:30616"/>
        <dbReference type="ChEBI" id="CHEBI:43474"/>
        <dbReference type="ChEBI" id="CHEBI:57791"/>
        <dbReference type="ChEBI" id="CHEBI:83900"/>
        <dbReference type="ChEBI" id="CHEBI:83905"/>
        <dbReference type="ChEBI" id="CHEBI:456216"/>
        <dbReference type="EC" id="6.3.2.13"/>
    </reaction>
</comment>
<dbReference type="InterPro" id="IPR005761">
    <property type="entry name" value="UDP-N-AcMur-Glu-dNH2Pim_ligase"/>
</dbReference>
<evidence type="ECO:0000259" key="11">
    <source>
        <dbReference type="Pfam" id="PF02875"/>
    </source>
</evidence>
<keyword evidence="7 8" id="KW-0961">Cell wall biogenesis/degradation</keyword>
<sequence>MKLNKIIEGCDVQSLIGGTEADVTNISNDSRRIKEGGLFVAVTGFELDGHKFIPGAVANGAKAVVLEDPAAVLKGHADVAWILVRDSREELARIAANFYGHPTEKMTLAGVTGTNGKTSTVFLIQNILKHAGRKTGLIGTIENRIGDRVVATERTTPEADELQALFARMLSEGVDSVVMEVSSHALDLHRVDHCKFHVGVYTNLTLDHLDYHETMENYRDAKAKLFERCQAAVVNMDDPQGGFMLQKAAGKKKLTYGIGREDVDLSAKNLRERLDGVHFTLTHEGREWEAYMQTPGKFSVYNGLAAIGCTLALGIPMEIALQALATESRIRGRFEAFPSPTGYVAIVDYAHAPDGLQNVLQAIREMSEKRVITVFGCGGDRDKSKRPVMGRIAGEMSDYCIITSDNPRTESPERIITDVEVGMQKTGCAYERITDRKAAIHKALSMGEKGDVVLIAGKGHEDYQVLGKEKIHFDDAEVVLEFFKEVRK</sequence>
<feature type="binding site" evidence="8">
    <location>
        <position position="182"/>
    </location>
    <ligand>
        <name>UDP-N-acetyl-alpha-D-muramoyl-L-alanyl-D-glutamate</name>
        <dbReference type="ChEBI" id="CHEBI:83900"/>
    </ligand>
</feature>
<keyword evidence="8" id="KW-0547">Nucleotide-binding</keyword>
<comment type="caution">
    <text evidence="13">The sequence shown here is derived from an EMBL/GenBank/DDBJ whole genome shotgun (WGS) entry which is preliminary data.</text>
</comment>
<keyword evidence="8 13" id="KW-0436">Ligase</keyword>
<evidence type="ECO:0000256" key="4">
    <source>
        <dbReference type="ARBA" id="ARBA00022960"/>
    </source>
</evidence>
<evidence type="ECO:0000256" key="2">
    <source>
        <dbReference type="ARBA" id="ARBA00005898"/>
    </source>
</evidence>
<dbReference type="InterPro" id="IPR004101">
    <property type="entry name" value="Mur_ligase_C"/>
</dbReference>
<dbReference type="Proteomes" id="UP000461585">
    <property type="component" value="Unassembled WGS sequence"/>
</dbReference>
<dbReference type="PANTHER" id="PTHR23135:SF4">
    <property type="entry name" value="UDP-N-ACETYLMURAMOYL-L-ALANYL-D-GLUTAMATE--2,6-DIAMINOPIMELATE LIGASE MURE HOMOLOG, CHLOROPLASTIC"/>
    <property type="match status" value="1"/>
</dbReference>
<dbReference type="Pfam" id="PF01225">
    <property type="entry name" value="Mur_ligase"/>
    <property type="match status" value="1"/>
</dbReference>
<dbReference type="EC" id="6.3.2.13" evidence="8"/>
<feature type="binding site" evidence="8">
    <location>
        <position position="190"/>
    </location>
    <ligand>
        <name>UDP-N-acetyl-alpha-D-muramoyl-L-alanyl-D-glutamate</name>
        <dbReference type="ChEBI" id="CHEBI:83900"/>
    </ligand>
</feature>
<dbReference type="GO" id="GO:0008360">
    <property type="term" value="P:regulation of cell shape"/>
    <property type="evidence" value="ECO:0007669"/>
    <property type="project" value="UniProtKB-KW"/>
</dbReference>
<keyword evidence="8" id="KW-0963">Cytoplasm</keyword>
<keyword evidence="14" id="KW-1185">Reference proteome</keyword>
<dbReference type="Gene3D" id="3.90.190.20">
    <property type="entry name" value="Mur ligase, C-terminal domain"/>
    <property type="match status" value="1"/>
</dbReference>
<proteinExistence type="inferred from homology"/>
<comment type="function">
    <text evidence="8">Catalyzes the addition of meso-diaminopimelic acid to the nucleotide precursor UDP-N-acetylmuramoyl-L-alanyl-D-glutamate (UMAG) in the biosynthesis of bacterial cell-wall peptidoglycan.</text>
</comment>
<comment type="cofactor">
    <cofactor evidence="8">
        <name>Mg(2+)</name>
        <dbReference type="ChEBI" id="CHEBI:18420"/>
    </cofactor>
</comment>
<dbReference type="NCBIfam" id="NF001126">
    <property type="entry name" value="PRK00139.1-4"/>
    <property type="match status" value="1"/>
</dbReference>
<feature type="binding site" evidence="8">
    <location>
        <begin position="113"/>
        <end position="119"/>
    </location>
    <ligand>
        <name>ATP</name>
        <dbReference type="ChEBI" id="CHEBI:30616"/>
    </ligand>
</feature>
<dbReference type="GO" id="GO:0009252">
    <property type="term" value="P:peptidoglycan biosynthetic process"/>
    <property type="evidence" value="ECO:0007669"/>
    <property type="project" value="UniProtKB-UniRule"/>
</dbReference>
<dbReference type="InterPro" id="IPR000713">
    <property type="entry name" value="Mur_ligase_N"/>
</dbReference>
<dbReference type="Gene3D" id="3.40.1390.10">
    <property type="entry name" value="MurE/MurF, N-terminal domain"/>
    <property type="match status" value="1"/>
</dbReference>
<evidence type="ECO:0000259" key="10">
    <source>
        <dbReference type="Pfam" id="PF01225"/>
    </source>
</evidence>
<feature type="binding site" evidence="8">
    <location>
        <begin position="155"/>
        <end position="156"/>
    </location>
    <ligand>
        <name>UDP-N-acetyl-alpha-D-muramoyl-L-alanyl-D-glutamate</name>
        <dbReference type="ChEBI" id="CHEBI:83900"/>
    </ligand>
</feature>
<comment type="subcellular location">
    <subcellularLocation>
        <location evidence="8 9">Cytoplasm</location>
    </subcellularLocation>
</comment>
<dbReference type="InterPro" id="IPR013221">
    <property type="entry name" value="Mur_ligase_cen"/>
</dbReference>
<dbReference type="SUPFAM" id="SSF53623">
    <property type="entry name" value="MurD-like peptide ligases, catalytic domain"/>
    <property type="match status" value="1"/>
</dbReference>